<dbReference type="SUPFAM" id="SSF52058">
    <property type="entry name" value="L domain-like"/>
    <property type="match status" value="1"/>
</dbReference>
<evidence type="ECO:0000256" key="5">
    <source>
        <dbReference type="ARBA" id="ARBA00023136"/>
    </source>
</evidence>
<gene>
    <name evidence="10" type="primary">LOC107435573</name>
</gene>
<keyword evidence="3 8" id="KW-0732">Signal</keyword>
<evidence type="ECO:0000256" key="3">
    <source>
        <dbReference type="ARBA" id="ARBA00022729"/>
    </source>
</evidence>
<dbReference type="RefSeq" id="XP_060673301.1">
    <property type="nucleotide sequence ID" value="XM_060817318.1"/>
</dbReference>
<evidence type="ECO:0000256" key="7">
    <source>
        <dbReference type="ARBA" id="ARBA00023180"/>
    </source>
</evidence>
<evidence type="ECO:0000313" key="9">
    <source>
        <dbReference type="Proteomes" id="UP001652623"/>
    </source>
</evidence>
<keyword evidence="9" id="KW-1185">Reference proteome</keyword>
<feature type="signal peptide" evidence="8">
    <location>
        <begin position="1"/>
        <end position="21"/>
    </location>
</feature>
<keyword evidence="2" id="KW-0812">Transmembrane</keyword>
<proteinExistence type="predicted"/>
<dbReference type="InterPro" id="IPR032675">
    <property type="entry name" value="LRR_dom_sf"/>
</dbReference>
<keyword evidence="7" id="KW-0325">Glycoprotein</keyword>
<dbReference type="InterPro" id="IPR001611">
    <property type="entry name" value="Leu-rich_rpt"/>
</dbReference>
<evidence type="ECO:0000313" key="10">
    <source>
        <dbReference type="RefSeq" id="XP_060673301.1"/>
    </source>
</evidence>
<evidence type="ECO:0000256" key="1">
    <source>
        <dbReference type="ARBA" id="ARBA00004479"/>
    </source>
</evidence>
<protein>
    <submittedName>
        <fullName evidence="10">LRR receptor-like serine/threonine-protein kinase ERL2</fullName>
    </submittedName>
</protein>
<dbReference type="Proteomes" id="UP001652623">
    <property type="component" value="Chromosome 5"/>
</dbReference>
<dbReference type="Pfam" id="PF00560">
    <property type="entry name" value="LRR_1"/>
    <property type="match status" value="1"/>
</dbReference>
<evidence type="ECO:0000256" key="6">
    <source>
        <dbReference type="ARBA" id="ARBA00023170"/>
    </source>
</evidence>
<accession>A0ABM4A994</accession>
<reference evidence="10" key="1">
    <citation type="submission" date="2025-08" db="UniProtKB">
        <authorList>
            <consortium name="RefSeq"/>
        </authorList>
    </citation>
    <scope>IDENTIFICATION</scope>
    <source>
        <tissue evidence="10">Seedling</tissue>
    </source>
</reference>
<dbReference type="InterPro" id="IPR046956">
    <property type="entry name" value="RLP23-like"/>
</dbReference>
<dbReference type="PANTHER" id="PTHR48061:SF2">
    <property type="entry name" value="RECEPTOR LIKE PROTEIN 30-LIKE"/>
    <property type="match status" value="1"/>
</dbReference>
<evidence type="ECO:0000256" key="2">
    <source>
        <dbReference type="ARBA" id="ARBA00022692"/>
    </source>
</evidence>
<keyword evidence="6" id="KW-0675">Receptor</keyword>
<dbReference type="GeneID" id="107435573"/>
<keyword evidence="4" id="KW-1133">Transmembrane helix</keyword>
<keyword evidence="5" id="KW-0472">Membrane</keyword>
<evidence type="ECO:0000256" key="4">
    <source>
        <dbReference type="ARBA" id="ARBA00022989"/>
    </source>
</evidence>
<name>A0ABM4A994_ZIZJJ</name>
<dbReference type="PANTHER" id="PTHR48061">
    <property type="entry name" value="LEUCINE-RICH REPEAT RECEPTOR PROTEIN KINASE EMS1-LIKE-RELATED"/>
    <property type="match status" value="1"/>
</dbReference>
<evidence type="ECO:0000256" key="8">
    <source>
        <dbReference type="SAM" id="SignalP"/>
    </source>
</evidence>
<dbReference type="Gene3D" id="3.80.10.10">
    <property type="entry name" value="Ribonuclease Inhibitor"/>
    <property type="match status" value="2"/>
</dbReference>
<sequence length="290" mass="33278">MRTLVLVSWLYLIINPFPSIGNLTSLSYLNFSYAGFAGQIPKEIFRLTKFSILDYSRNVGCLERFPKRSFRIDLSRNEQLGPISMSNFRLRDLEDLSLSFNKFNGMQELEPYPLHNLHTFDLSFNQLHGKIPILPPLTMNNSSSPIPDAFPIDCSLHILDLDGKLLTDRIPKLLANCRYLEVNDIRIDEFYYEDGVTAINKGIGMEMIKIARGFTSIGFSSNNFEVGIPKELELLKFLHDQQDWDQGKGEGKMTAYYLTYIRVSEVDIFYKIHDDRKIKKSSCGLGSHIV</sequence>
<feature type="chain" id="PRO_5045749901" evidence="8">
    <location>
        <begin position="22"/>
        <end position="290"/>
    </location>
</feature>
<comment type="subcellular location">
    <subcellularLocation>
        <location evidence="1">Membrane</location>
        <topology evidence="1">Single-pass type I membrane protein</topology>
    </subcellularLocation>
</comment>
<organism evidence="9 10">
    <name type="scientific">Ziziphus jujuba</name>
    <name type="common">Chinese jujube</name>
    <name type="synonym">Ziziphus sativa</name>
    <dbReference type="NCBI Taxonomy" id="326968"/>
    <lineage>
        <taxon>Eukaryota</taxon>
        <taxon>Viridiplantae</taxon>
        <taxon>Streptophyta</taxon>
        <taxon>Embryophyta</taxon>
        <taxon>Tracheophyta</taxon>
        <taxon>Spermatophyta</taxon>
        <taxon>Magnoliopsida</taxon>
        <taxon>eudicotyledons</taxon>
        <taxon>Gunneridae</taxon>
        <taxon>Pentapetalae</taxon>
        <taxon>rosids</taxon>
        <taxon>fabids</taxon>
        <taxon>Rosales</taxon>
        <taxon>Rhamnaceae</taxon>
        <taxon>Paliureae</taxon>
        <taxon>Ziziphus</taxon>
    </lineage>
</organism>